<proteinExistence type="predicted"/>
<dbReference type="EMBL" id="LAZR01031952">
    <property type="protein sequence ID" value="KKL52283.1"/>
    <property type="molecule type" value="Genomic_DNA"/>
</dbReference>
<comment type="caution">
    <text evidence="1">The sequence shown here is derived from an EMBL/GenBank/DDBJ whole genome shotgun (WGS) entry which is preliminary data.</text>
</comment>
<dbReference type="AlphaFoldDB" id="A0A0F9CS75"/>
<protein>
    <submittedName>
        <fullName evidence="1">Uncharacterized protein</fullName>
    </submittedName>
</protein>
<evidence type="ECO:0000313" key="1">
    <source>
        <dbReference type="EMBL" id="KKL52283.1"/>
    </source>
</evidence>
<organism evidence="1">
    <name type="scientific">marine sediment metagenome</name>
    <dbReference type="NCBI Taxonomy" id="412755"/>
    <lineage>
        <taxon>unclassified sequences</taxon>
        <taxon>metagenomes</taxon>
        <taxon>ecological metagenomes</taxon>
    </lineage>
</organism>
<name>A0A0F9CS75_9ZZZZ</name>
<sequence length="121" mass="14211">MNKDQVEKTLRSFLEFKEDWDSYQAKPFSKELIKNCIEFVSVLDEDLAEPHVAPFNGGVLFEWSGERDLELTIEEEDDFLDYMLVYPNGNISESRTYKKDWKNLNKLIKYCKGRENGGKSD</sequence>
<gene>
    <name evidence="1" type="ORF">LCGC14_2287070</name>
</gene>
<reference evidence="1" key="1">
    <citation type="journal article" date="2015" name="Nature">
        <title>Complex archaea that bridge the gap between prokaryotes and eukaryotes.</title>
        <authorList>
            <person name="Spang A."/>
            <person name="Saw J.H."/>
            <person name="Jorgensen S.L."/>
            <person name="Zaremba-Niedzwiedzka K."/>
            <person name="Martijn J."/>
            <person name="Lind A.E."/>
            <person name="van Eijk R."/>
            <person name="Schleper C."/>
            <person name="Guy L."/>
            <person name="Ettema T.J."/>
        </authorList>
    </citation>
    <scope>NUCLEOTIDE SEQUENCE</scope>
</reference>
<accession>A0A0F9CS75</accession>